<dbReference type="RefSeq" id="WP_142813066.1">
    <property type="nucleotide sequence ID" value="NZ_CP036282.1"/>
</dbReference>
<gene>
    <name evidence="6" type="ORF">EXZ61_17995</name>
</gene>
<evidence type="ECO:0000256" key="1">
    <source>
        <dbReference type="ARBA" id="ARBA00006157"/>
    </source>
</evidence>
<dbReference type="EMBL" id="CP036282">
    <property type="protein sequence ID" value="QDL55914.1"/>
    <property type="molecule type" value="Genomic_DNA"/>
</dbReference>
<dbReference type="AlphaFoldDB" id="A0A515ETB5"/>
<dbReference type="InterPro" id="IPR010982">
    <property type="entry name" value="Lambda_DNA-bd_dom_sf"/>
</dbReference>
<dbReference type="Proteomes" id="UP000317365">
    <property type="component" value="Chromosome"/>
</dbReference>
<evidence type="ECO:0000313" key="6">
    <source>
        <dbReference type="EMBL" id="QDL55914.1"/>
    </source>
</evidence>
<comment type="similarity">
    <text evidence="1">Belongs to the ner transcriptional regulatory family.</text>
</comment>
<evidence type="ECO:0000256" key="3">
    <source>
        <dbReference type="ARBA" id="ARBA00023125"/>
    </source>
</evidence>
<protein>
    <recommendedName>
        <fullName evidence="5">Ner winged helix-turn-helix DNA-binding domain-containing protein</fullName>
    </recommendedName>
</protein>
<accession>A0A515ETB5</accession>
<keyword evidence="3" id="KW-0238">DNA-binding</keyword>
<dbReference type="KEGG" id="rhg:EXZ61_17995"/>
<keyword evidence="4" id="KW-0804">Transcription</keyword>
<dbReference type="InterPro" id="IPR038722">
    <property type="entry name" value="Ner_HTH_dom"/>
</dbReference>
<evidence type="ECO:0000256" key="4">
    <source>
        <dbReference type="ARBA" id="ARBA00023163"/>
    </source>
</evidence>
<keyword evidence="7" id="KW-1185">Reference proteome</keyword>
<evidence type="ECO:0000259" key="5">
    <source>
        <dbReference type="Pfam" id="PF13693"/>
    </source>
</evidence>
<dbReference type="Gene3D" id="1.10.260.40">
    <property type="entry name" value="lambda repressor-like DNA-binding domains"/>
    <property type="match status" value="1"/>
</dbReference>
<feature type="domain" description="Ner winged helix-turn-helix DNA-binding" evidence="5">
    <location>
        <begin position="18"/>
        <end position="59"/>
    </location>
</feature>
<dbReference type="GO" id="GO:0003677">
    <property type="term" value="F:DNA binding"/>
    <property type="evidence" value="ECO:0007669"/>
    <property type="project" value="UniProtKB-KW"/>
</dbReference>
<dbReference type="SUPFAM" id="SSF47413">
    <property type="entry name" value="lambda repressor-like DNA-binding domains"/>
    <property type="match status" value="1"/>
</dbReference>
<evidence type="ECO:0000256" key="2">
    <source>
        <dbReference type="ARBA" id="ARBA00023015"/>
    </source>
</evidence>
<proteinExistence type="inferred from homology"/>
<organism evidence="6 7">
    <name type="scientific">Rhodoferax aquaticus</name>
    <dbReference type="NCBI Taxonomy" id="2527691"/>
    <lineage>
        <taxon>Bacteria</taxon>
        <taxon>Pseudomonadati</taxon>
        <taxon>Pseudomonadota</taxon>
        <taxon>Betaproteobacteria</taxon>
        <taxon>Burkholderiales</taxon>
        <taxon>Comamonadaceae</taxon>
        <taxon>Rhodoferax</taxon>
    </lineage>
</organism>
<reference evidence="7" key="1">
    <citation type="submission" date="2019-02" db="EMBL/GenBank/DDBJ databases">
        <title>Complete genome sequence of Rhodoferax sp. Gr-4.</title>
        <authorList>
            <person name="Jin L."/>
        </authorList>
    </citation>
    <scope>NUCLEOTIDE SEQUENCE [LARGE SCALE GENOMIC DNA]</scope>
    <source>
        <strain evidence="7">Gr-4</strain>
    </source>
</reference>
<sequence>MRYSFTHVQNLIGKGKNMEPADIKAAIEKAGTNQAAIARYLGMTTGHIAQVVNKKVRSARVEAELQKITGRPVYDAPANKRGRTMGVWDGRIAA</sequence>
<reference evidence="7" key="2">
    <citation type="journal article" date="2020" name="Int. J. Syst. Evol. Microbiol.">
        <title>Genomic insights into a novel species Rhodoferax aquaticus sp. nov., isolated from freshwater.</title>
        <authorList>
            <person name="Li T."/>
            <person name="Zhuo Y."/>
            <person name="Jin C.Z."/>
            <person name="Wu X."/>
            <person name="Ko S.R."/>
            <person name="Jin F.J."/>
            <person name="Ahn C.Y."/>
            <person name="Oh H.M."/>
            <person name="Lee H.G."/>
            <person name="Jin L."/>
        </authorList>
    </citation>
    <scope>NUCLEOTIDE SEQUENCE [LARGE SCALE GENOMIC DNA]</scope>
    <source>
        <strain evidence="7">Gr-4</strain>
    </source>
</reference>
<dbReference type="Pfam" id="PF13693">
    <property type="entry name" value="HTH_35"/>
    <property type="match status" value="1"/>
</dbReference>
<name>A0A515ETB5_9BURK</name>
<evidence type="ECO:0000313" key="7">
    <source>
        <dbReference type="Proteomes" id="UP000317365"/>
    </source>
</evidence>
<keyword evidence="2" id="KW-0805">Transcription regulation</keyword>